<comment type="similarity">
    <text evidence="1">Belongs to the DinB family.</text>
</comment>
<comment type="caution">
    <text evidence="3">The sequence shown here is derived from an EMBL/GenBank/DDBJ whole genome shotgun (WGS) entry which is preliminary data.</text>
</comment>
<gene>
    <name evidence="3" type="ORF">J2Z20_001084</name>
</gene>
<dbReference type="InterPro" id="IPR034660">
    <property type="entry name" value="DinB/YfiT-like"/>
</dbReference>
<reference evidence="3 4" key="1">
    <citation type="submission" date="2021-03" db="EMBL/GenBank/DDBJ databases">
        <title>Genomic Encyclopedia of Type Strains, Phase IV (KMG-IV): sequencing the most valuable type-strain genomes for metagenomic binning, comparative biology and taxonomic classification.</title>
        <authorList>
            <person name="Goeker M."/>
        </authorList>
    </citation>
    <scope>NUCLEOTIDE SEQUENCE [LARGE SCALE GENOMIC DNA]</scope>
    <source>
        <strain evidence="3 4">DSM 23491</strain>
    </source>
</reference>
<dbReference type="PANTHER" id="PTHR37302:SF3">
    <property type="entry name" value="DAMAGE-INDUCIBLE PROTEIN DINB"/>
    <property type="match status" value="1"/>
</dbReference>
<dbReference type="Gene3D" id="1.20.120.450">
    <property type="entry name" value="dinb family like domain"/>
    <property type="match status" value="1"/>
</dbReference>
<evidence type="ECO:0000313" key="4">
    <source>
        <dbReference type="Proteomes" id="UP001519273"/>
    </source>
</evidence>
<dbReference type="InterPro" id="IPR007837">
    <property type="entry name" value="DinB"/>
</dbReference>
<dbReference type="RefSeq" id="WP_209846179.1">
    <property type="nucleotide sequence ID" value="NZ_CBCRVE010000002.1"/>
</dbReference>
<evidence type="ECO:0000256" key="2">
    <source>
        <dbReference type="ARBA" id="ARBA00022723"/>
    </source>
</evidence>
<sequence>MEKLFRYNWIVRDEWFDLCSELPHEELVRERIGGTGSILKTLFHIADVEWSWIRVLQGEPVFDPDFNDYMELARVKKFSDACRLEVERFVVKWTDDLEKKILITPWDKSESFTYGEVMRHVIAHEIHHIGQLSIWSRELGRKPVSANFIGKGLV</sequence>
<dbReference type="PANTHER" id="PTHR37302">
    <property type="entry name" value="SLR1116 PROTEIN"/>
    <property type="match status" value="1"/>
</dbReference>
<evidence type="ECO:0000313" key="3">
    <source>
        <dbReference type="EMBL" id="MBP1936223.1"/>
    </source>
</evidence>
<accession>A0ABS4H122</accession>
<name>A0ABS4H122_9BACL</name>
<protein>
    <submittedName>
        <fullName evidence="3">Damage-inducible protein DinB</fullName>
    </submittedName>
</protein>
<dbReference type="SUPFAM" id="SSF109854">
    <property type="entry name" value="DinB/YfiT-like putative metalloenzymes"/>
    <property type="match status" value="1"/>
</dbReference>
<dbReference type="EMBL" id="JAGGKP010000001">
    <property type="protein sequence ID" value="MBP1936223.1"/>
    <property type="molecule type" value="Genomic_DNA"/>
</dbReference>
<proteinExistence type="inferred from homology"/>
<evidence type="ECO:0000256" key="1">
    <source>
        <dbReference type="ARBA" id="ARBA00008635"/>
    </source>
</evidence>
<organism evidence="3 4">
    <name type="scientific">Paenibacillus sediminis</name>
    <dbReference type="NCBI Taxonomy" id="664909"/>
    <lineage>
        <taxon>Bacteria</taxon>
        <taxon>Bacillati</taxon>
        <taxon>Bacillota</taxon>
        <taxon>Bacilli</taxon>
        <taxon>Bacillales</taxon>
        <taxon>Paenibacillaceae</taxon>
        <taxon>Paenibacillus</taxon>
    </lineage>
</organism>
<dbReference type="Pfam" id="PF05163">
    <property type="entry name" value="DinB"/>
    <property type="match status" value="1"/>
</dbReference>
<dbReference type="Proteomes" id="UP001519273">
    <property type="component" value="Unassembled WGS sequence"/>
</dbReference>
<keyword evidence="2" id="KW-0479">Metal-binding</keyword>
<keyword evidence="4" id="KW-1185">Reference proteome</keyword>